<dbReference type="OrthoDB" id="2520703at2759"/>
<gene>
    <name evidence="1" type="ORF">COCHEDRAFT_1213640</name>
</gene>
<protein>
    <recommendedName>
        <fullName evidence="3">F-box domain-containing protein</fullName>
    </recommendedName>
</protein>
<proteinExistence type="predicted"/>
<dbReference type="AlphaFoldDB" id="M2UXT2"/>
<evidence type="ECO:0000313" key="1">
    <source>
        <dbReference type="EMBL" id="EMD92597.1"/>
    </source>
</evidence>
<reference evidence="1 2" key="1">
    <citation type="journal article" date="2012" name="PLoS Pathog.">
        <title>Diverse lifestyles and strategies of plant pathogenesis encoded in the genomes of eighteen Dothideomycetes fungi.</title>
        <authorList>
            <person name="Ohm R.A."/>
            <person name="Feau N."/>
            <person name="Henrissat B."/>
            <person name="Schoch C.L."/>
            <person name="Horwitz B.A."/>
            <person name="Barry K.W."/>
            <person name="Condon B.J."/>
            <person name="Copeland A.C."/>
            <person name="Dhillon B."/>
            <person name="Glaser F."/>
            <person name="Hesse C.N."/>
            <person name="Kosti I."/>
            <person name="LaButti K."/>
            <person name="Lindquist E.A."/>
            <person name="Lucas S."/>
            <person name="Salamov A.A."/>
            <person name="Bradshaw R.E."/>
            <person name="Ciuffetti L."/>
            <person name="Hamelin R.C."/>
            <person name="Kema G.H.J."/>
            <person name="Lawrence C."/>
            <person name="Scott J.A."/>
            <person name="Spatafora J.W."/>
            <person name="Turgeon B.G."/>
            <person name="de Wit P.J.G.M."/>
            <person name="Zhong S."/>
            <person name="Goodwin S.B."/>
            <person name="Grigoriev I.V."/>
        </authorList>
    </citation>
    <scope>NUCLEOTIDE SEQUENCE [LARGE SCALE GENOMIC DNA]</scope>
    <source>
        <strain evidence="2">C5 / ATCC 48332 / race O</strain>
    </source>
</reference>
<reference evidence="2" key="2">
    <citation type="journal article" date="2013" name="PLoS Genet.">
        <title>Comparative genome structure, secondary metabolite, and effector coding capacity across Cochliobolus pathogens.</title>
        <authorList>
            <person name="Condon B.J."/>
            <person name="Leng Y."/>
            <person name="Wu D."/>
            <person name="Bushley K.E."/>
            <person name="Ohm R.A."/>
            <person name="Otillar R."/>
            <person name="Martin J."/>
            <person name="Schackwitz W."/>
            <person name="Grimwood J."/>
            <person name="MohdZainudin N."/>
            <person name="Xue C."/>
            <person name="Wang R."/>
            <person name="Manning V.A."/>
            <person name="Dhillon B."/>
            <person name="Tu Z.J."/>
            <person name="Steffenson B.J."/>
            <person name="Salamov A."/>
            <person name="Sun H."/>
            <person name="Lowry S."/>
            <person name="LaButti K."/>
            <person name="Han J."/>
            <person name="Copeland A."/>
            <person name="Lindquist E."/>
            <person name="Barry K."/>
            <person name="Schmutz J."/>
            <person name="Baker S.E."/>
            <person name="Ciuffetti L.M."/>
            <person name="Grigoriev I.V."/>
            <person name="Zhong S."/>
            <person name="Turgeon B.G."/>
        </authorList>
    </citation>
    <scope>NUCLEOTIDE SEQUENCE [LARGE SCALE GENOMIC DNA]</scope>
    <source>
        <strain evidence="2">C5 / ATCC 48332 / race O</strain>
    </source>
</reference>
<dbReference type="Proteomes" id="UP000016936">
    <property type="component" value="Unassembled WGS sequence"/>
</dbReference>
<name>M2UXT2_COCH5</name>
<evidence type="ECO:0000313" key="2">
    <source>
        <dbReference type="Proteomes" id="UP000016936"/>
    </source>
</evidence>
<sequence>MVPENASLEGLPDELLLEVLVHLSTIRSFETQSTIVDKSEERARQRENRLRQLSLFNLCRTSRHLNRLAIPALYTAFTGFSTWVGLRSLRSFHDEITAPRGSPGKVFTYASHLQYVENRFTDDQGNNLFANLNDPGELYVIKKYLSLLAGVINSAPNLQHINVTSTETHTVSFWKHVIDEKHLGAPRFTLLAGHGLSQLETLCIETNFDEYDDAEATESLFDSICSAMASVPSLSDIRATGVMATGCIAPKMMDFG</sequence>
<keyword evidence="2" id="KW-1185">Reference proteome</keyword>
<accession>M2UXT2</accession>
<dbReference type="HOGENOM" id="CLU_1085883_0_0_1"/>
<dbReference type="EMBL" id="KB445575">
    <property type="protein sequence ID" value="EMD92597.1"/>
    <property type="molecule type" value="Genomic_DNA"/>
</dbReference>
<dbReference type="eggNOG" id="ENOG502T1HW">
    <property type="taxonomic scope" value="Eukaryota"/>
</dbReference>
<organism evidence="1 2">
    <name type="scientific">Cochliobolus heterostrophus (strain C5 / ATCC 48332 / race O)</name>
    <name type="common">Southern corn leaf blight fungus</name>
    <name type="synonym">Bipolaris maydis</name>
    <dbReference type="NCBI Taxonomy" id="701091"/>
    <lineage>
        <taxon>Eukaryota</taxon>
        <taxon>Fungi</taxon>
        <taxon>Dikarya</taxon>
        <taxon>Ascomycota</taxon>
        <taxon>Pezizomycotina</taxon>
        <taxon>Dothideomycetes</taxon>
        <taxon>Pleosporomycetidae</taxon>
        <taxon>Pleosporales</taxon>
        <taxon>Pleosporineae</taxon>
        <taxon>Pleosporaceae</taxon>
        <taxon>Bipolaris</taxon>
    </lineage>
</organism>
<evidence type="ECO:0008006" key="3">
    <source>
        <dbReference type="Google" id="ProtNLM"/>
    </source>
</evidence>